<dbReference type="GO" id="GO:0000978">
    <property type="term" value="F:RNA polymerase II cis-regulatory region sequence-specific DNA binding"/>
    <property type="evidence" value="ECO:0007669"/>
    <property type="project" value="TreeGrafter"/>
</dbReference>
<dbReference type="EMBL" id="JAZGQO010000007">
    <property type="protein sequence ID" value="KAK6182880.1"/>
    <property type="molecule type" value="Genomic_DNA"/>
</dbReference>
<organism evidence="11 12">
    <name type="scientific">Patella caerulea</name>
    <name type="common">Rayed Mediterranean limpet</name>
    <dbReference type="NCBI Taxonomy" id="87958"/>
    <lineage>
        <taxon>Eukaryota</taxon>
        <taxon>Metazoa</taxon>
        <taxon>Spiralia</taxon>
        <taxon>Lophotrochozoa</taxon>
        <taxon>Mollusca</taxon>
        <taxon>Gastropoda</taxon>
        <taxon>Patellogastropoda</taxon>
        <taxon>Patelloidea</taxon>
        <taxon>Patellidae</taxon>
        <taxon>Patella</taxon>
    </lineage>
</organism>
<dbReference type="InterPro" id="IPR050720">
    <property type="entry name" value="Engrailed_Homeobox_TFs"/>
</dbReference>
<dbReference type="Gene3D" id="1.10.10.60">
    <property type="entry name" value="Homeodomain-like"/>
    <property type="match status" value="1"/>
</dbReference>
<feature type="compositionally biased region" description="Basic and acidic residues" evidence="9">
    <location>
        <begin position="90"/>
        <end position="104"/>
    </location>
</feature>
<evidence type="ECO:0000256" key="3">
    <source>
        <dbReference type="ARBA" id="ARBA00022473"/>
    </source>
</evidence>
<evidence type="ECO:0000256" key="4">
    <source>
        <dbReference type="ARBA" id="ARBA00023125"/>
    </source>
</evidence>
<dbReference type="GO" id="GO:0000981">
    <property type="term" value="F:DNA-binding transcription factor activity, RNA polymerase II-specific"/>
    <property type="evidence" value="ECO:0007669"/>
    <property type="project" value="InterPro"/>
</dbReference>
<dbReference type="GO" id="GO:0005634">
    <property type="term" value="C:nucleus"/>
    <property type="evidence" value="ECO:0007669"/>
    <property type="project" value="UniProtKB-SubCell"/>
</dbReference>
<dbReference type="AlphaFoldDB" id="A0AAN8Q4Y7"/>
<dbReference type="InterPro" id="IPR020479">
    <property type="entry name" value="HD_metazoa"/>
</dbReference>
<dbReference type="InterPro" id="IPR000747">
    <property type="entry name" value="HD_engrailed"/>
</dbReference>
<dbReference type="Pfam" id="PF00046">
    <property type="entry name" value="Homeodomain"/>
    <property type="match status" value="1"/>
</dbReference>
<evidence type="ECO:0000256" key="8">
    <source>
        <dbReference type="RuleBase" id="RU000682"/>
    </source>
</evidence>
<reference evidence="11 12" key="1">
    <citation type="submission" date="2024-01" db="EMBL/GenBank/DDBJ databases">
        <title>The genome of the rayed Mediterranean limpet Patella caerulea (Linnaeus, 1758).</title>
        <authorList>
            <person name="Anh-Thu Weber A."/>
            <person name="Halstead-Nussloch G."/>
        </authorList>
    </citation>
    <scope>NUCLEOTIDE SEQUENCE [LARGE SCALE GENOMIC DNA]</scope>
    <source>
        <strain evidence="11">AATW-2023a</strain>
        <tissue evidence="11">Whole specimen</tissue>
    </source>
</reference>
<feature type="region of interest" description="Disordered" evidence="9">
    <location>
        <begin position="139"/>
        <end position="165"/>
    </location>
</feature>
<dbReference type="PANTHER" id="PTHR24341">
    <property type="entry name" value="HOMEOBOX PROTEIN ENGRAILED"/>
    <property type="match status" value="1"/>
</dbReference>
<gene>
    <name evidence="11" type="ORF">SNE40_010465</name>
</gene>
<keyword evidence="4 7" id="KW-0238">DNA-binding</keyword>
<evidence type="ECO:0000259" key="10">
    <source>
        <dbReference type="PROSITE" id="PS50071"/>
    </source>
</evidence>
<keyword evidence="6 7" id="KW-0539">Nucleus</keyword>
<dbReference type="InterPro" id="IPR017970">
    <property type="entry name" value="Homeobox_CS"/>
</dbReference>
<dbReference type="PRINTS" id="PR00026">
    <property type="entry name" value="ENGRAILED"/>
</dbReference>
<sequence length="242" mass="27253">MTDKTDKNLDPSSSSSSSSSSSLSYQKNENCKILHPNGERIPSPNNIMTVTNFSIAEILKPEFGVKNIKTNFQSAFTGVIPSKTVCSVPPKKERSVCSKPERSGVEVTSPTRSDRSTLSPTNKPVLWPAWVFCTRYSDRPTSGPRARHVRRKSSVDSSEDKRPRAAFTSEQLQKLKVEFDDCRYLTENRRKDLAIRLNLTESQIKIWFQNKRAKLKKSLGFENPLAISLKCQGLYNHAPLSD</sequence>
<comment type="similarity">
    <text evidence="2">Belongs to the engrailed homeobox family.</text>
</comment>
<evidence type="ECO:0000256" key="6">
    <source>
        <dbReference type="ARBA" id="ARBA00023242"/>
    </source>
</evidence>
<dbReference type="SUPFAM" id="SSF46689">
    <property type="entry name" value="Homeodomain-like"/>
    <property type="match status" value="1"/>
</dbReference>
<feature type="region of interest" description="Disordered" evidence="9">
    <location>
        <begin position="1"/>
        <end position="27"/>
    </location>
</feature>
<dbReference type="FunFam" id="1.10.10.60:FF:000189">
    <property type="entry name" value="Homeobox protein engrailed-like"/>
    <property type="match status" value="1"/>
</dbReference>
<keyword evidence="12" id="KW-1185">Reference proteome</keyword>
<dbReference type="InterPro" id="IPR019549">
    <property type="entry name" value="Homeobox-engrailed_C-terminal"/>
</dbReference>
<dbReference type="Proteomes" id="UP001347796">
    <property type="component" value="Unassembled WGS sequence"/>
</dbReference>
<evidence type="ECO:0000313" key="11">
    <source>
        <dbReference type="EMBL" id="KAK6182880.1"/>
    </source>
</evidence>
<evidence type="ECO:0000256" key="1">
    <source>
        <dbReference type="ARBA" id="ARBA00004123"/>
    </source>
</evidence>
<evidence type="ECO:0000256" key="7">
    <source>
        <dbReference type="PROSITE-ProRule" id="PRU00108"/>
    </source>
</evidence>
<dbReference type="SMART" id="SM00389">
    <property type="entry name" value="HOX"/>
    <property type="match status" value="1"/>
</dbReference>
<dbReference type="GO" id="GO:0009653">
    <property type="term" value="P:anatomical structure morphogenesis"/>
    <property type="evidence" value="ECO:0007669"/>
    <property type="project" value="UniProtKB-ARBA"/>
</dbReference>
<dbReference type="PROSITE" id="PS50071">
    <property type="entry name" value="HOMEOBOX_2"/>
    <property type="match status" value="1"/>
</dbReference>
<feature type="compositionally biased region" description="Polar residues" evidence="9">
    <location>
        <begin position="106"/>
        <end position="120"/>
    </location>
</feature>
<comment type="subcellular location">
    <subcellularLocation>
        <location evidence="1 7 8">Nucleus</location>
    </subcellularLocation>
</comment>
<evidence type="ECO:0000256" key="2">
    <source>
        <dbReference type="ARBA" id="ARBA00010896"/>
    </source>
</evidence>
<keyword evidence="3" id="KW-0217">Developmental protein</keyword>
<dbReference type="CDD" id="cd00086">
    <property type="entry name" value="homeodomain"/>
    <property type="match status" value="1"/>
</dbReference>
<keyword evidence="5 7" id="KW-0371">Homeobox</keyword>
<protein>
    <recommendedName>
        <fullName evidence="10">Homeobox domain-containing protein</fullName>
    </recommendedName>
</protein>
<dbReference type="PROSITE" id="PS00027">
    <property type="entry name" value="HOMEOBOX_1"/>
    <property type="match status" value="1"/>
</dbReference>
<accession>A0AAN8Q4Y7</accession>
<name>A0AAN8Q4Y7_PATCE</name>
<evidence type="ECO:0000313" key="12">
    <source>
        <dbReference type="Proteomes" id="UP001347796"/>
    </source>
</evidence>
<dbReference type="GO" id="GO:0030182">
    <property type="term" value="P:neuron differentiation"/>
    <property type="evidence" value="ECO:0007669"/>
    <property type="project" value="TreeGrafter"/>
</dbReference>
<dbReference type="Pfam" id="PF10525">
    <property type="entry name" value="Engrail_1_C_sig"/>
    <property type="match status" value="1"/>
</dbReference>
<proteinExistence type="inferred from homology"/>
<evidence type="ECO:0000256" key="5">
    <source>
        <dbReference type="ARBA" id="ARBA00023155"/>
    </source>
</evidence>
<feature type="compositionally biased region" description="Low complexity" evidence="9">
    <location>
        <begin position="12"/>
        <end position="24"/>
    </location>
</feature>
<dbReference type="PANTHER" id="PTHR24341:SF6">
    <property type="entry name" value="HOMEOBOX PROTEIN INVECTED"/>
    <property type="match status" value="1"/>
</dbReference>
<comment type="caution">
    <text evidence="11">The sequence shown here is derived from an EMBL/GenBank/DDBJ whole genome shotgun (WGS) entry which is preliminary data.</text>
</comment>
<feature type="domain" description="Homeobox" evidence="10">
    <location>
        <begin position="158"/>
        <end position="218"/>
    </location>
</feature>
<evidence type="ECO:0000256" key="9">
    <source>
        <dbReference type="SAM" id="MobiDB-lite"/>
    </source>
</evidence>
<dbReference type="PRINTS" id="PR00024">
    <property type="entry name" value="HOMEOBOX"/>
</dbReference>
<feature type="DNA-binding region" description="Homeobox" evidence="7">
    <location>
        <begin position="160"/>
        <end position="219"/>
    </location>
</feature>
<dbReference type="InterPro" id="IPR009057">
    <property type="entry name" value="Homeodomain-like_sf"/>
</dbReference>
<dbReference type="InterPro" id="IPR001356">
    <property type="entry name" value="HD"/>
</dbReference>
<feature type="region of interest" description="Disordered" evidence="9">
    <location>
        <begin position="90"/>
        <end position="120"/>
    </location>
</feature>